<dbReference type="KEGG" id="ccos:Pan44_00550"/>
<evidence type="ECO:0000256" key="1">
    <source>
        <dbReference type="SAM" id="Phobius"/>
    </source>
</evidence>
<sequence length="142" mass="15140">MNVIRTVRRLEPADARSGGVTVETAIVLPVLFAIMFAAVDCARLNMIRNSAQNAAYEGARNAIVPGGTAADAKNAARKVLSGVGVRNFTVTVSPSVISSTSTRVTVTITVPLKDNSWMASSAKTTRNLIRSCTMSIERTRRT</sequence>
<keyword evidence="4" id="KW-1185">Reference proteome</keyword>
<feature type="transmembrane region" description="Helical" evidence="1">
    <location>
        <begin position="20"/>
        <end position="39"/>
    </location>
</feature>
<dbReference type="RefSeq" id="WP_145026020.1">
    <property type="nucleotide sequence ID" value="NZ_CP036271.1"/>
</dbReference>
<dbReference type="AlphaFoldDB" id="A0A517S7E9"/>
<dbReference type="InParanoid" id="A0A517S7E9"/>
<protein>
    <submittedName>
        <fullName evidence="3">TadE-like protein</fullName>
    </submittedName>
</protein>
<keyword evidence="1" id="KW-1133">Transmembrane helix</keyword>
<organism evidence="3 4">
    <name type="scientific">Caulifigura coniformis</name>
    <dbReference type="NCBI Taxonomy" id="2527983"/>
    <lineage>
        <taxon>Bacteria</taxon>
        <taxon>Pseudomonadati</taxon>
        <taxon>Planctomycetota</taxon>
        <taxon>Planctomycetia</taxon>
        <taxon>Planctomycetales</taxon>
        <taxon>Planctomycetaceae</taxon>
        <taxon>Caulifigura</taxon>
    </lineage>
</organism>
<gene>
    <name evidence="3" type="ORF">Pan44_00550</name>
</gene>
<evidence type="ECO:0000313" key="4">
    <source>
        <dbReference type="Proteomes" id="UP000315700"/>
    </source>
</evidence>
<accession>A0A517S7E9</accession>
<name>A0A517S7E9_9PLAN</name>
<dbReference type="InterPro" id="IPR012495">
    <property type="entry name" value="TadE-like_dom"/>
</dbReference>
<keyword evidence="1" id="KW-0812">Transmembrane</keyword>
<dbReference type="EMBL" id="CP036271">
    <property type="protein sequence ID" value="QDT52047.1"/>
    <property type="molecule type" value="Genomic_DNA"/>
</dbReference>
<proteinExistence type="predicted"/>
<evidence type="ECO:0000313" key="3">
    <source>
        <dbReference type="EMBL" id="QDT52047.1"/>
    </source>
</evidence>
<dbReference type="OrthoDB" id="271198at2"/>
<dbReference type="Proteomes" id="UP000315700">
    <property type="component" value="Chromosome"/>
</dbReference>
<feature type="domain" description="TadE-like" evidence="2">
    <location>
        <begin position="18"/>
        <end position="60"/>
    </location>
</feature>
<reference evidence="3 4" key="1">
    <citation type="submission" date="2019-02" db="EMBL/GenBank/DDBJ databases">
        <title>Deep-cultivation of Planctomycetes and their phenomic and genomic characterization uncovers novel biology.</title>
        <authorList>
            <person name="Wiegand S."/>
            <person name="Jogler M."/>
            <person name="Boedeker C."/>
            <person name="Pinto D."/>
            <person name="Vollmers J."/>
            <person name="Rivas-Marin E."/>
            <person name="Kohn T."/>
            <person name="Peeters S.H."/>
            <person name="Heuer A."/>
            <person name="Rast P."/>
            <person name="Oberbeckmann S."/>
            <person name="Bunk B."/>
            <person name="Jeske O."/>
            <person name="Meyerdierks A."/>
            <person name="Storesund J.E."/>
            <person name="Kallscheuer N."/>
            <person name="Luecker S."/>
            <person name="Lage O.M."/>
            <person name="Pohl T."/>
            <person name="Merkel B.J."/>
            <person name="Hornburger P."/>
            <person name="Mueller R.-W."/>
            <person name="Bruemmer F."/>
            <person name="Labrenz M."/>
            <person name="Spormann A.M."/>
            <person name="Op den Camp H."/>
            <person name="Overmann J."/>
            <person name="Amann R."/>
            <person name="Jetten M.S.M."/>
            <person name="Mascher T."/>
            <person name="Medema M.H."/>
            <person name="Devos D.P."/>
            <person name="Kaster A.-K."/>
            <person name="Ovreas L."/>
            <person name="Rohde M."/>
            <person name="Galperin M.Y."/>
            <person name="Jogler C."/>
        </authorList>
    </citation>
    <scope>NUCLEOTIDE SEQUENCE [LARGE SCALE GENOMIC DNA]</scope>
    <source>
        <strain evidence="3 4">Pan44</strain>
    </source>
</reference>
<dbReference type="Pfam" id="PF07811">
    <property type="entry name" value="TadE"/>
    <property type="match status" value="1"/>
</dbReference>
<evidence type="ECO:0000259" key="2">
    <source>
        <dbReference type="Pfam" id="PF07811"/>
    </source>
</evidence>
<keyword evidence="1" id="KW-0472">Membrane</keyword>